<organism evidence="1 2">
    <name type="scientific">Xenopus laevis</name>
    <name type="common">African clawed frog</name>
    <dbReference type="NCBI Taxonomy" id="8355"/>
    <lineage>
        <taxon>Eukaryota</taxon>
        <taxon>Metazoa</taxon>
        <taxon>Chordata</taxon>
        <taxon>Craniata</taxon>
        <taxon>Vertebrata</taxon>
        <taxon>Euteleostomi</taxon>
        <taxon>Amphibia</taxon>
        <taxon>Batrachia</taxon>
        <taxon>Anura</taxon>
        <taxon>Pipoidea</taxon>
        <taxon>Pipidae</taxon>
        <taxon>Xenopodinae</taxon>
        <taxon>Xenopus</taxon>
        <taxon>Xenopus</taxon>
    </lineage>
</organism>
<dbReference type="Proteomes" id="UP000694892">
    <property type="component" value="Chromosome 8L"/>
</dbReference>
<proteinExistence type="predicted"/>
<sequence>MDTGAGGLLPWFSNTPVSCSSPQCALLMEKVPRTNPRTDWGHRCVGSRSNPTNWEPVELTHWCRWVRWNDAGF</sequence>
<evidence type="ECO:0000313" key="2">
    <source>
        <dbReference type="Proteomes" id="UP000694892"/>
    </source>
</evidence>
<dbReference type="AlphaFoldDB" id="A0A974H9S7"/>
<dbReference type="EMBL" id="CM004480">
    <property type="protein sequence ID" value="OCT69601.1"/>
    <property type="molecule type" value="Genomic_DNA"/>
</dbReference>
<evidence type="ECO:0000313" key="1">
    <source>
        <dbReference type="EMBL" id="OCT69601.1"/>
    </source>
</evidence>
<reference evidence="2" key="1">
    <citation type="journal article" date="2016" name="Nature">
        <title>Genome evolution in the allotetraploid frog Xenopus laevis.</title>
        <authorList>
            <person name="Session A.M."/>
            <person name="Uno Y."/>
            <person name="Kwon T."/>
            <person name="Chapman J.A."/>
            <person name="Toyoda A."/>
            <person name="Takahashi S."/>
            <person name="Fukui A."/>
            <person name="Hikosaka A."/>
            <person name="Suzuki A."/>
            <person name="Kondo M."/>
            <person name="van Heeringen S.J."/>
            <person name="Quigley I."/>
            <person name="Heinz S."/>
            <person name="Ogino H."/>
            <person name="Ochi H."/>
            <person name="Hellsten U."/>
            <person name="Lyons J.B."/>
            <person name="Simakov O."/>
            <person name="Putnam N."/>
            <person name="Stites J."/>
            <person name="Kuroki Y."/>
            <person name="Tanaka T."/>
            <person name="Michiue T."/>
            <person name="Watanabe M."/>
            <person name="Bogdanovic O."/>
            <person name="Lister R."/>
            <person name="Georgiou G."/>
            <person name="Paranjpe S.S."/>
            <person name="van Kruijsbergen I."/>
            <person name="Shu S."/>
            <person name="Carlson J."/>
            <person name="Kinoshita T."/>
            <person name="Ohta Y."/>
            <person name="Mawaribuchi S."/>
            <person name="Jenkins J."/>
            <person name="Grimwood J."/>
            <person name="Schmutz J."/>
            <person name="Mitros T."/>
            <person name="Mozaffari S.V."/>
            <person name="Suzuki Y."/>
            <person name="Haramoto Y."/>
            <person name="Yamamoto T.S."/>
            <person name="Takagi C."/>
            <person name="Heald R."/>
            <person name="Miller K."/>
            <person name="Haudenschild C."/>
            <person name="Kitzman J."/>
            <person name="Nakayama T."/>
            <person name="Izutsu Y."/>
            <person name="Robert J."/>
            <person name="Fortriede J."/>
            <person name="Burns K."/>
            <person name="Lotay V."/>
            <person name="Karimi K."/>
            <person name="Yasuoka Y."/>
            <person name="Dichmann D.S."/>
            <person name="Flajnik M.F."/>
            <person name="Houston D.W."/>
            <person name="Shendure J."/>
            <person name="DuPasquier L."/>
            <person name="Vize P.D."/>
            <person name="Zorn A.M."/>
            <person name="Ito M."/>
            <person name="Marcotte E.M."/>
            <person name="Wallingford J.B."/>
            <person name="Ito Y."/>
            <person name="Asashima M."/>
            <person name="Ueno N."/>
            <person name="Matsuda Y."/>
            <person name="Veenstra G.J."/>
            <person name="Fujiyama A."/>
            <person name="Harland R.M."/>
            <person name="Taira M."/>
            <person name="Rokhsar D.S."/>
        </authorList>
    </citation>
    <scope>NUCLEOTIDE SEQUENCE [LARGE SCALE GENOMIC DNA]</scope>
    <source>
        <strain evidence="2">J</strain>
    </source>
</reference>
<name>A0A974H9S7_XENLA</name>
<protein>
    <submittedName>
        <fullName evidence="1">Uncharacterized protein</fullName>
    </submittedName>
</protein>
<gene>
    <name evidence="1" type="ORF">XELAEV_18040913mg</name>
</gene>
<accession>A0A974H9S7</accession>